<dbReference type="InterPro" id="IPR001789">
    <property type="entry name" value="Sig_transdc_resp-reg_receiver"/>
</dbReference>
<protein>
    <submittedName>
        <fullName evidence="10">Response regulator transcription factor</fullName>
    </submittedName>
</protein>
<keyword evidence="1" id="KW-0597">Phosphoprotein</keyword>
<dbReference type="PROSITE" id="PS51755">
    <property type="entry name" value="OMPR_PHOB"/>
    <property type="match status" value="1"/>
</dbReference>
<keyword evidence="11" id="KW-1185">Reference proteome</keyword>
<dbReference type="EMBL" id="JBHLVZ010000036">
    <property type="protein sequence ID" value="MFC0386648.1"/>
    <property type="molecule type" value="Genomic_DNA"/>
</dbReference>
<dbReference type="RefSeq" id="WP_377051318.1">
    <property type="nucleotide sequence ID" value="NZ_JBHLVZ010000036.1"/>
</dbReference>
<keyword evidence="5" id="KW-0804">Transcription</keyword>
<dbReference type="Gene3D" id="3.40.50.2300">
    <property type="match status" value="1"/>
</dbReference>
<dbReference type="Proteomes" id="UP001589789">
    <property type="component" value="Unassembled WGS sequence"/>
</dbReference>
<evidence type="ECO:0000259" key="8">
    <source>
        <dbReference type="PROSITE" id="PS50110"/>
    </source>
</evidence>
<reference evidence="10 11" key="1">
    <citation type="submission" date="2024-09" db="EMBL/GenBank/DDBJ databases">
        <authorList>
            <person name="Sun Q."/>
            <person name="Mori K."/>
        </authorList>
    </citation>
    <scope>NUCLEOTIDE SEQUENCE [LARGE SCALE GENOMIC DNA]</scope>
    <source>
        <strain evidence="10 11">CCM 7468</strain>
    </source>
</reference>
<organism evidence="10 11">
    <name type="scientific">Muricoccus vinaceus</name>
    <dbReference type="NCBI Taxonomy" id="424704"/>
    <lineage>
        <taxon>Bacteria</taxon>
        <taxon>Pseudomonadati</taxon>
        <taxon>Pseudomonadota</taxon>
        <taxon>Alphaproteobacteria</taxon>
        <taxon>Acetobacterales</taxon>
        <taxon>Roseomonadaceae</taxon>
        <taxon>Muricoccus</taxon>
    </lineage>
</organism>
<dbReference type="SUPFAM" id="SSF46894">
    <property type="entry name" value="C-terminal effector domain of the bipartite response regulators"/>
    <property type="match status" value="1"/>
</dbReference>
<dbReference type="SMART" id="SM00862">
    <property type="entry name" value="Trans_reg_C"/>
    <property type="match status" value="1"/>
</dbReference>
<comment type="caution">
    <text evidence="10">The sequence shown here is derived from an EMBL/GenBank/DDBJ whole genome shotgun (WGS) entry which is preliminary data.</text>
</comment>
<keyword evidence="2" id="KW-0902">Two-component regulatory system</keyword>
<sequence length="250" mass="27310">MRILIASTADAQKLCNSVSQLGHICDEVTPFREAPEVAVFDGSYDAVLLQAAGSITEALPVIREIRARGLSVPVVILCGKLRMEEEQEAFNLGADDVLTTPISLQLVVVRLQAIQRRILGHKTAVLGCGNVTLDQSCRRVAVDGNAVRLTTREFDVLETLMLRRGVLLTKELFMSRAYNENDGPNARILDVFVCKLRRKLAAAGAAEIVRTVWGSGYSLREPSEAEVALARQHLSTGKPRKQRAHLAIAA</sequence>
<dbReference type="PANTHER" id="PTHR48111:SF22">
    <property type="entry name" value="REGULATOR OF RPOS"/>
    <property type="match status" value="1"/>
</dbReference>
<evidence type="ECO:0000256" key="4">
    <source>
        <dbReference type="ARBA" id="ARBA00023125"/>
    </source>
</evidence>
<evidence type="ECO:0000259" key="9">
    <source>
        <dbReference type="PROSITE" id="PS51755"/>
    </source>
</evidence>
<feature type="DNA-binding region" description="OmpR/PhoB-type" evidence="7">
    <location>
        <begin position="123"/>
        <end position="221"/>
    </location>
</feature>
<evidence type="ECO:0000256" key="5">
    <source>
        <dbReference type="ARBA" id="ARBA00023163"/>
    </source>
</evidence>
<name>A0ABV6ISR4_9PROT</name>
<dbReference type="PROSITE" id="PS50110">
    <property type="entry name" value="RESPONSE_REGULATORY"/>
    <property type="match status" value="1"/>
</dbReference>
<feature type="domain" description="OmpR/PhoB-type" evidence="9">
    <location>
        <begin position="123"/>
        <end position="221"/>
    </location>
</feature>
<dbReference type="CDD" id="cd00383">
    <property type="entry name" value="trans_reg_C"/>
    <property type="match status" value="1"/>
</dbReference>
<evidence type="ECO:0000256" key="6">
    <source>
        <dbReference type="PROSITE-ProRule" id="PRU00169"/>
    </source>
</evidence>
<dbReference type="InterPro" id="IPR039420">
    <property type="entry name" value="WalR-like"/>
</dbReference>
<keyword evidence="4 7" id="KW-0238">DNA-binding</keyword>
<evidence type="ECO:0000313" key="11">
    <source>
        <dbReference type="Proteomes" id="UP001589789"/>
    </source>
</evidence>
<gene>
    <name evidence="10" type="ORF">ACFFIC_13985</name>
</gene>
<evidence type="ECO:0000256" key="1">
    <source>
        <dbReference type="ARBA" id="ARBA00022553"/>
    </source>
</evidence>
<dbReference type="PANTHER" id="PTHR48111">
    <property type="entry name" value="REGULATOR OF RPOS"/>
    <property type="match status" value="1"/>
</dbReference>
<evidence type="ECO:0000313" key="10">
    <source>
        <dbReference type="EMBL" id="MFC0386648.1"/>
    </source>
</evidence>
<dbReference type="InterPro" id="IPR001867">
    <property type="entry name" value="OmpR/PhoB-type_DNA-bd"/>
</dbReference>
<dbReference type="Pfam" id="PF00486">
    <property type="entry name" value="Trans_reg_C"/>
    <property type="match status" value="1"/>
</dbReference>
<accession>A0ABV6ISR4</accession>
<feature type="domain" description="Response regulatory" evidence="8">
    <location>
        <begin position="1"/>
        <end position="115"/>
    </location>
</feature>
<proteinExistence type="predicted"/>
<evidence type="ECO:0000256" key="3">
    <source>
        <dbReference type="ARBA" id="ARBA00023015"/>
    </source>
</evidence>
<evidence type="ECO:0000256" key="2">
    <source>
        <dbReference type="ARBA" id="ARBA00023012"/>
    </source>
</evidence>
<dbReference type="InterPro" id="IPR011006">
    <property type="entry name" value="CheY-like_superfamily"/>
</dbReference>
<keyword evidence="3" id="KW-0805">Transcription regulation</keyword>
<comment type="caution">
    <text evidence="6">Lacks conserved residue(s) required for the propagation of feature annotation.</text>
</comment>
<dbReference type="InterPro" id="IPR036388">
    <property type="entry name" value="WH-like_DNA-bd_sf"/>
</dbReference>
<dbReference type="InterPro" id="IPR016032">
    <property type="entry name" value="Sig_transdc_resp-reg_C-effctor"/>
</dbReference>
<evidence type="ECO:0000256" key="7">
    <source>
        <dbReference type="PROSITE-ProRule" id="PRU01091"/>
    </source>
</evidence>
<dbReference type="Gene3D" id="1.10.10.10">
    <property type="entry name" value="Winged helix-like DNA-binding domain superfamily/Winged helix DNA-binding domain"/>
    <property type="match status" value="1"/>
</dbReference>
<dbReference type="SUPFAM" id="SSF52172">
    <property type="entry name" value="CheY-like"/>
    <property type="match status" value="1"/>
</dbReference>